<sequence length="55" mass="6527">MNYVECLNGIKFTKYNTTCEVINYDYNSGKYLYKILIDNSIGYVSKEEIFNNRIN</sequence>
<evidence type="ECO:0000313" key="1">
    <source>
        <dbReference type="EMBL" id="DAF89837.1"/>
    </source>
</evidence>
<name>A0A8S5U5Z7_9CAUD</name>
<protein>
    <submittedName>
        <fullName evidence="1">Uncharacterized protein</fullName>
    </submittedName>
</protein>
<proteinExistence type="predicted"/>
<dbReference type="EMBL" id="BK016017">
    <property type="protein sequence ID" value="DAF89837.1"/>
    <property type="molecule type" value="Genomic_DNA"/>
</dbReference>
<organism evidence="1">
    <name type="scientific">Siphoviridae sp. cteLh2</name>
    <dbReference type="NCBI Taxonomy" id="2825590"/>
    <lineage>
        <taxon>Viruses</taxon>
        <taxon>Duplodnaviria</taxon>
        <taxon>Heunggongvirae</taxon>
        <taxon>Uroviricota</taxon>
        <taxon>Caudoviricetes</taxon>
    </lineage>
</organism>
<reference evidence="1" key="1">
    <citation type="journal article" date="2021" name="Proc. Natl. Acad. Sci. U.S.A.">
        <title>A Catalog of Tens of Thousands of Viruses from Human Metagenomes Reveals Hidden Associations with Chronic Diseases.</title>
        <authorList>
            <person name="Tisza M.J."/>
            <person name="Buck C.B."/>
        </authorList>
    </citation>
    <scope>NUCLEOTIDE SEQUENCE</scope>
    <source>
        <strain evidence="1">CteLh2</strain>
    </source>
</reference>
<accession>A0A8S5U5Z7</accession>